<feature type="binding site" evidence="3">
    <location>
        <position position="62"/>
    </location>
    <ligand>
        <name>Mg(2+)</name>
        <dbReference type="ChEBI" id="CHEBI:18420"/>
        <label>1</label>
    </ligand>
</feature>
<dbReference type="SUPFAM" id="SSF101478">
    <property type="entry name" value="ADP-ribosylglycohydrolase"/>
    <property type="match status" value="1"/>
</dbReference>
<dbReference type="PANTHER" id="PTHR16222:SF24">
    <property type="entry name" value="ADP-RIBOSYLHYDROLASE ARH3"/>
    <property type="match status" value="1"/>
</dbReference>
<organism evidence="4 5">
    <name type="scientific">Armatimonas rosea</name>
    <dbReference type="NCBI Taxonomy" id="685828"/>
    <lineage>
        <taxon>Bacteria</taxon>
        <taxon>Bacillati</taxon>
        <taxon>Armatimonadota</taxon>
        <taxon>Armatimonadia</taxon>
        <taxon>Armatimonadales</taxon>
        <taxon>Armatimonadaceae</taxon>
        <taxon>Armatimonas</taxon>
    </lineage>
</organism>
<accession>A0A7W9SVN7</accession>
<evidence type="ECO:0000256" key="1">
    <source>
        <dbReference type="ARBA" id="ARBA00010702"/>
    </source>
</evidence>
<keyword evidence="5" id="KW-1185">Reference proteome</keyword>
<dbReference type="EMBL" id="JACHGW010000007">
    <property type="protein sequence ID" value="MBB6053541.1"/>
    <property type="molecule type" value="Genomic_DNA"/>
</dbReference>
<dbReference type="InterPro" id="IPR050792">
    <property type="entry name" value="ADP-ribosylglycohydrolase"/>
</dbReference>
<dbReference type="GO" id="GO:0016787">
    <property type="term" value="F:hydrolase activity"/>
    <property type="evidence" value="ECO:0007669"/>
    <property type="project" value="UniProtKB-KW"/>
</dbReference>
<sequence>MNVSYEPLAGGLYGLLIGDALGVPYEFHRPESLPPLADLEMEPPAGFARAHVRTPTGTWSDDGAQALALLDSLLTCGGLDLDDFGRRLVAWYNDAAYTPDGRVFDCGIQTGDAIRELLRGTPAYAAGRTDERANGNGSLMRVLPLALWHQGSDDDLIRDAHLQSCVTHGHPRAHVCCALYCLWARYLLAGTPDPWAEATATLRGYYAESGPYRLELELHVQPDTPASFPGGTGSGYVVDCLHSARQVQSELSYEAIVKAAVALGNDTDTTACVAGGIAGLRFGLSQIPRRWRDALHGKALVENLLTRLLAHHGLATIKQA</sequence>
<dbReference type="GO" id="GO:0046872">
    <property type="term" value="F:metal ion binding"/>
    <property type="evidence" value="ECO:0007669"/>
    <property type="project" value="UniProtKB-KW"/>
</dbReference>
<gene>
    <name evidence="4" type="ORF">HNQ39_005376</name>
</gene>
<evidence type="ECO:0000256" key="2">
    <source>
        <dbReference type="ARBA" id="ARBA00022801"/>
    </source>
</evidence>
<dbReference type="Pfam" id="PF03747">
    <property type="entry name" value="ADP_ribosyl_GH"/>
    <property type="match status" value="1"/>
</dbReference>
<reference evidence="4 5" key="1">
    <citation type="submission" date="2020-08" db="EMBL/GenBank/DDBJ databases">
        <title>Genomic Encyclopedia of Type Strains, Phase IV (KMG-IV): sequencing the most valuable type-strain genomes for metagenomic binning, comparative biology and taxonomic classification.</title>
        <authorList>
            <person name="Goeker M."/>
        </authorList>
    </citation>
    <scope>NUCLEOTIDE SEQUENCE [LARGE SCALE GENOMIC DNA]</scope>
    <source>
        <strain evidence="4 5">DSM 23562</strain>
    </source>
</reference>
<evidence type="ECO:0000313" key="5">
    <source>
        <dbReference type="Proteomes" id="UP000520814"/>
    </source>
</evidence>
<dbReference type="PANTHER" id="PTHR16222">
    <property type="entry name" value="ADP-RIBOSYLGLYCOHYDROLASE"/>
    <property type="match status" value="1"/>
</dbReference>
<feature type="binding site" evidence="3">
    <location>
        <position position="269"/>
    </location>
    <ligand>
        <name>Mg(2+)</name>
        <dbReference type="ChEBI" id="CHEBI:18420"/>
        <label>1</label>
    </ligand>
</feature>
<name>A0A7W9SVN7_ARMRO</name>
<keyword evidence="3" id="KW-0460">Magnesium</keyword>
<comment type="caution">
    <text evidence="4">The sequence shown here is derived from an EMBL/GenBank/DDBJ whole genome shotgun (WGS) entry which is preliminary data.</text>
</comment>
<proteinExistence type="inferred from homology"/>
<dbReference type="Gene3D" id="1.10.4080.10">
    <property type="entry name" value="ADP-ribosylation/Crystallin J1"/>
    <property type="match status" value="1"/>
</dbReference>
<dbReference type="AlphaFoldDB" id="A0A7W9SVN7"/>
<dbReference type="InterPro" id="IPR005502">
    <property type="entry name" value="Ribosyl_crysJ1"/>
</dbReference>
<evidence type="ECO:0000256" key="3">
    <source>
        <dbReference type="PIRSR" id="PIRSR605502-1"/>
    </source>
</evidence>
<feature type="binding site" evidence="3">
    <location>
        <position position="60"/>
    </location>
    <ligand>
        <name>Mg(2+)</name>
        <dbReference type="ChEBI" id="CHEBI:18420"/>
        <label>1</label>
    </ligand>
</feature>
<protein>
    <submittedName>
        <fullName evidence="4">ADP-ribosylglycohydrolase</fullName>
    </submittedName>
</protein>
<feature type="binding site" evidence="3">
    <location>
        <position position="266"/>
    </location>
    <ligand>
        <name>Mg(2+)</name>
        <dbReference type="ChEBI" id="CHEBI:18420"/>
        <label>1</label>
    </ligand>
</feature>
<comment type="cofactor">
    <cofactor evidence="3">
        <name>Mg(2+)</name>
        <dbReference type="ChEBI" id="CHEBI:18420"/>
    </cofactor>
    <text evidence="3">Binds 2 magnesium ions per subunit.</text>
</comment>
<feature type="binding site" evidence="3">
    <location>
        <position position="61"/>
    </location>
    <ligand>
        <name>Mg(2+)</name>
        <dbReference type="ChEBI" id="CHEBI:18420"/>
        <label>1</label>
    </ligand>
</feature>
<keyword evidence="3" id="KW-0479">Metal-binding</keyword>
<feature type="binding site" evidence="3">
    <location>
        <position position="268"/>
    </location>
    <ligand>
        <name>Mg(2+)</name>
        <dbReference type="ChEBI" id="CHEBI:18420"/>
        <label>1</label>
    </ligand>
</feature>
<dbReference type="Proteomes" id="UP000520814">
    <property type="component" value="Unassembled WGS sequence"/>
</dbReference>
<dbReference type="RefSeq" id="WP_184203630.1">
    <property type="nucleotide sequence ID" value="NZ_JACHGW010000007.1"/>
</dbReference>
<comment type="similarity">
    <text evidence="1">Belongs to the ADP-ribosylglycohydrolase family.</text>
</comment>
<keyword evidence="2 4" id="KW-0378">Hydrolase</keyword>
<evidence type="ECO:0000313" key="4">
    <source>
        <dbReference type="EMBL" id="MBB6053541.1"/>
    </source>
</evidence>
<dbReference type="InterPro" id="IPR036705">
    <property type="entry name" value="Ribosyl_crysJ1_sf"/>
</dbReference>